<dbReference type="PANTHER" id="PTHR11839">
    <property type="entry name" value="UDP/ADP-SUGAR PYROPHOSPHATASE"/>
    <property type="match status" value="1"/>
</dbReference>
<gene>
    <name evidence="4" type="ORF">QBC37DRAFT_273603</name>
</gene>
<dbReference type="CDD" id="cd03424">
    <property type="entry name" value="NUDIX_ADPRase_Nudt5_UGPPase_Nudt14"/>
    <property type="match status" value="1"/>
</dbReference>
<dbReference type="Gene3D" id="3.90.79.10">
    <property type="entry name" value="Nucleoside Triphosphate Pyrophosphohydrolase"/>
    <property type="match status" value="1"/>
</dbReference>
<dbReference type="SUPFAM" id="SSF55811">
    <property type="entry name" value="Nudix"/>
    <property type="match status" value="1"/>
</dbReference>
<evidence type="ECO:0000313" key="5">
    <source>
        <dbReference type="Proteomes" id="UP001301769"/>
    </source>
</evidence>
<evidence type="ECO:0000313" key="4">
    <source>
        <dbReference type="EMBL" id="KAK4218934.1"/>
    </source>
</evidence>
<proteinExistence type="predicted"/>
<evidence type="ECO:0000256" key="1">
    <source>
        <dbReference type="ARBA" id="ARBA00001946"/>
    </source>
</evidence>
<keyword evidence="5" id="KW-1185">Reference proteome</keyword>
<dbReference type="InterPro" id="IPR000086">
    <property type="entry name" value="NUDIX_hydrolase_dom"/>
</dbReference>
<dbReference type="GO" id="GO:0080041">
    <property type="term" value="F:ADP-ribose pyrophosphohydrolase activity"/>
    <property type="evidence" value="ECO:0007669"/>
    <property type="project" value="TreeGrafter"/>
</dbReference>
<sequence length="286" mass="32180">MATSTFLHPVFLIPVTIPEGISQDQVLAFHPFDSWLVKLQSSLALQQTNKKHPFHSNMHFLRSITIQSYDKFGPRIGFLKLTCDVSTTEKNGKKAEFLPGSVFLRGPSVAMLVILVPDDLDTEEEYANERYVLLTVQPRIAAGSLEFVELPAGMVDEAGNFEGTAAREIKEELGLEIPASELICLSDLALAGTEKEEIWRDEQLPKGVYMSPGACDEYIPIFMHERRVPRRQLGEWTGRLTGLRDEGEKITLKLVRMQDLWREAARDAKALSALALWEGLRREGKI</sequence>
<dbReference type="Pfam" id="PF00293">
    <property type="entry name" value="NUDIX"/>
    <property type="match status" value="1"/>
</dbReference>
<comment type="caution">
    <text evidence="4">The sequence shown here is derived from an EMBL/GenBank/DDBJ whole genome shotgun (WGS) entry which is preliminary data.</text>
</comment>
<keyword evidence="2" id="KW-0378">Hydrolase</keyword>
<dbReference type="GO" id="GO:0019693">
    <property type="term" value="P:ribose phosphate metabolic process"/>
    <property type="evidence" value="ECO:0007669"/>
    <property type="project" value="TreeGrafter"/>
</dbReference>
<evidence type="ECO:0000256" key="2">
    <source>
        <dbReference type="ARBA" id="ARBA00022801"/>
    </source>
</evidence>
<dbReference type="PANTHER" id="PTHR11839:SF18">
    <property type="entry name" value="NUDIX HYDROLASE DOMAIN-CONTAINING PROTEIN"/>
    <property type="match status" value="1"/>
</dbReference>
<dbReference type="EMBL" id="MU858050">
    <property type="protein sequence ID" value="KAK4218934.1"/>
    <property type="molecule type" value="Genomic_DNA"/>
</dbReference>
<comment type="cofactor">
    <cofactor evidence="1">
        <name>Mg(2+)</name>
        <dbReference type="ChEBI" id="CHEBI:18420"/>
    </cofactor>
</comment>
<dbReference type="PROSITE" id="PS51462">
    <property type="entry name" value="NUDIX"/>
    <property type="match status" value="1"/>
</dbReference>
<reference evidence="4" key="2">
    <citation type="submission" date="2023-05" db="EMBL/GenBank/DDBJ databases">
        <authorList>
            <consortium name="Lawrence Berkeley National Laboratory"/>
            <person name="Steindorff A."/>
            <person name="Hensen N."/>
            <person name="Bonometti L."/>
            <person name="Westerberg I."/>
            <person name="Brannstrom I.O."/>
            <person name="Guillou S."/>
            <person name="Cros-Aarteil S."/>
            <person name="Calhoun S."/>
            <person name="Haridas S."/>
            <person name="Kuo A."/>
            <person name="Mondo S."/>
            <person name="Pangilinan J."/>
            <person name="Riley R."/>
            <person name="Labutti K."/>
            <person name="Andreopoulos B."/>
            <person name="Lipzen A."/>
            <person name="Chen C."/>
            <person name="Yanf M."/>
            <person name="Daum C."/>
            <person name="Ng V."/>
            <person name="Clum A."/>
            <person name="Ohm R."/>
            <person name="Martin F."/>
            <person name="Silar P."/>
            <person name="Natvig D."/>
            <person name="Lalanne C."/>
            <person name="Gautier V."/>
            <person name="Ament-Velasquez S.L."/>
            <person name="Kruys A."/>
            <person name="Hutchinson M.I."/>
            <person name="Powell A.J."/>
            <person name="Barry K."/>
            <person name="Miller A.N."/>
            <person name="Grigoriev I.V."/>
            <person name="Debuchy R."/>
            <person name="Gladieux P."/>
            <person name="Thoren M.H."/>
            <person name="Johannesson H."/>
        </authorList>
    </citation>
    <scope>NUCLEOTIDE SEQUENCE</scope>
    <source>
        <strain evidence="4">PSN293</strain>
    </source>
</reference>
<protein>
    <submittedName>
        <fullName evidence="4">Nudix domain-protein</fullName>
    </submittedName>
</protein>
<organism evidence="4 5">
    <name type="scientific">Rhypophila decipiens</name>
    <dbReference type="NCBI Taxonomy" id="261697"/>
    <lineage>
        <taxon>Eukaryota</taxon>
        <taxon>Fungi</taxon>
        <taxon>Dikarya</taxon>
        <taxon>Ascomycota</taxon>
        <taxon>Pezizomycotina</taxon>
        <taxon>Sordariomycetes</taxon>
        <taxon>Sordariomycetidae</taxon>
        <taxon>Sordariales</taxon>
        <taxon>Naviculisporaceae</taxon>
        <taxon>Rhypophila</taxon>
    </lineage>
</organism>
<evidence type="ECO:0000259" key="3">
    <source>
        <dbReference type="PROSITE" id="PS51462"/>
    </source>
</evidence>
<dbReference type="GO" id="GO:0006753">
    <property type="term" value="P:nucleoside phosphate metabolic process"/>
    <property type="evidence" value="ECO:0007669"/>
    <property type="project" value="TreeGrafter"/>
</dbReference>
<dbReference type="AlphaFoldDB" id="A0AAN7BCM9"/>
<name>A0AAN7BCM9_9PEZI</name>
<accession>A0AAN7BCM9</accession>
<reference evidence="4" key="1">
    <citation type="journal article" date="2023" name="Mol. Phylogenet. Evol.">
        <title>Genome-scale phylogeny and comparative genomics of the fungal order Sordariales.</title>
        <authorList>
            <person name="Hensen N."/>
            <person name="Bonometti L."/>
            <person name="Westerberg I."/>
            <person name="Brannstrom I.O."/>
            <person name="Guillou S."/>
            <person name="Cros-Aarteil S."/>
            <person name="Calhoun S."/>
            <person name="Haridas S."/>
            <person name="Kuo A."/>
            <person name="Mondo S."/>
            <person name="Pangilinan J."/>
            <person name="Riley R."/>
            <person name="LaButti K."/>
            <person name="Andreopoulos B."/>
            <person name="Lipzen A."/>
            <person name="Chen C."/>
            <person name="Yan M."/>
            <person name="Daum C."/>
            <person name="Ng V."/>
            <person name="Clum A."/>
            <person name="Steindorff A."/>
            <person name="Ohm R.A."/>
            <person name="Martin F."/>
            <person name="Silar P."/>
            <person name="Natvig D.O."/>
            <person name="Lalanne C."/>
            <person name="Gautier V."/>
            <person name="Ament-Velasquez S.L."/>
            <person name="Kruys A."/>
            <person name="Hutchinson M.I."/>
            <person name="Powell A.J."/>
            <person name="Barry K."/>
            <person name="Miller A.N."/>
            <person name="Grigoriev I.V."/>
            <person name="Debuchy R."/>
            <person name="Gladieux P."/>
            <person name="Hiltunen Thoren M."/>
            <person name="Johannesson H."/>
        </authorList>
    </citation>
    <scope>NUCLEOTIDE SEQUENCE</scope>
    <source>
        <strain evidence="4">PSN293</strain>
    </source>
</reference>
<dbReference type="Proteomes" id="UP001301769">
    <property type="component" value="Unassembled WGS sequence"/>
</dbReference>
<feature type="domain" description="Nudix hydrolase" evidence="3">
    <location>
        <begin position="104"/>
        <end position="280"/>
    </location>
</feature>
<dbReference type="InterPro" id="IPR015797">
    <property type="entry name" value="NUDIX_hydrolase-like_dom_sf"/>
</dbReference>
<dbReference type="GO" id="GO:0080042">
    <property type="term" value="F:ADP-glucose pyrophosphohydrolase activity"/>
    <property type="evidence" value="ECO:0007669"/>
    <property type="project" value="TreeGrafter"/>
</dbReference>